<keyword evidence="2" id="KW-1133">Transmembrane helix</keyword>
<reference evidence="3 4" key="1">
    <citation type="journal article" date="2019" name="Commun. Biol.">
        <title>The bagworm genome reveals a unique fibroin gene that provides high tensile strength.</title>
        <authorList>
            <person name="Kono N."/>
            <person name="Nakamura H."/>
            <person name="Ohtoshi R."/>
            <person name="Tomita M."/>
            <person name="Numata K."/>
            <person name="Arakawa K."/>
        </authorList>
    </citation>
    <scope>NUCLEOTIDE SEQUENCE [LARGE SCALE GENOMIC DNA]</scope>
</reference>
<accession>A0A4C1ZT68</accession>
<keyword evidence="4" id="KW-1185">Reference proteome</keyword>
<evidence type="ECO:0000256" key="2">
    <source>
        <dbReference type="SAM" id="Phobius"/>
    </source>
</evidence>
<organism evidence="3 4">
    <name type="scientific">Eumeta variegata</name>
    <name type="common">Bagworm moth</name>
    <name type="synonym">Eumeta japonica</name>
    <dbReference type="NCBI Taxonomy" id="151549"/>
    <lineage>
        <taxon>Eukaryota</taxon>
        <taxon>Metazoa</taxon>
        <taxon>Ecdysozoa</taxon>
        <taxon>Arthropoda</taxon>
        <taxon>Hexapoda</taxon>
        <taxon>Insecta</taxon>
        <taxon>Pterygota</taxon>
        <taxon>Neoptera</taxon>
        <taxon>Endopterygota</taxon>
        <taxon>Lepidoptera</taxon>
        <taxon>Glossata</taxon>
        <taxon>Ditrysia</taxon>
        <taxon>Tineoidea</taxon>
        <taxon>Psychidae</taxon>
        <taxon>Oiketicinae</taxon>
        <taxon>Eumeta</taxon>
    </lineage>
</organism>
<comment type="caution">
    <text evidence="3">The sequence shown here is derived from an EMBL/GenBank/DDBJ whole genome shotgun (WGS) entry which is preliminary data.</text>
</comment>
<keyword evidence="2" id="KW-0812">Transmembrane</keyword>
<keyword evidence="2" id="KW-0472">Membrane</keyword>
<dbReference type="Proteomes" id="UP000299102">
    <property type="component" value="Unassembled WGS sequence"/>
</dbReference>
<name>A0A4C1ZT68_EUMVA</name>
<dbReference type="OrthoDB" id="616263at2759"/>
<dbReference type="AlphaFoldDB" id="A0A4C1ZT68"/>
<protein>
    <recommendedName>
        <fullName evidence="5">Mos1 transposase HTH domain-containing protein</fullName>
    </recommendedName>
</protein>
<feature type="region of interest" description="Disordered" evidence="1">
    <location>
        <begin position="50"/>
        <end position="71"/>
    </location>
</feature>
<evidence type="ECO:0008006" key="5">
    <source>
        <dbReference type="Google" id="ProtNLM"/>
    </source>
</evidence>
<dbReference type="EMBL" id="BGZK01002045">
    <property type="protein sequence ID" value="GBP89943.1"/>
    <property type="molecule type" value="Genomic_DNA"/>
</dbReference>
<gene>
    <name evidence="3" type="ORF">EVAR_63770_1</name>
</gene>
<evidence type="ECO:0000256" key="1">
    <source>
        <dbReference type="SAM" id="MobiDB-lite"/>
    </source>
</evidence>
<evidence type="ECO:0000313" key="3">
    <source>
        <dbReference type="EMBL" id="GBP89943.1"/>
    </source>
</evidence>
<sequence>MSESNVEIRYILKFCYKGQNTMQAAEKIGPNAGSVRLAQDQFKHFQCVRRQAEAPGPRRPPATVRRGAAGPDPFDLINKLTRQGPLRLIIFVLGTRWHCDTVEDPERLNCSRKETLGDFSWTIFFVSLFGIVPGLAP</sequence>
<evidence type="ECO:0000313" key="4">
    <source>
        <dbReference type="Proteomes" id="UP000299102"/>
    </source>
</evidence>
<proteinExistence type="predicted"/>
<feature type="transmembrane region" description="Helical" evidence="2">
    <location>
        <begin position="116"/>
        <end position="136"/>
    </location>
</feature>